<dbReference type="CDD" id="cd00093">
    <property type="entry name" value="HTH_XRE"/>
    <property type="match status" value="1"/>
</dbReference>
<dbReference type="SMART" id="SM00530">
    <property type="entry name" value="HTH_XRE"/>
    <property type="match status" value="1"/>
</dbReference>
<keyword evidence="4" id="KW-1185">Reference proteome</keyword>
<dbReference type="PROSITE" id="PS50943">
    <property type="entry name" value="HTH_CROC1"/>
    <property type="match status" value="1"/>
</dbReference>
<name>A0ABV9FPG6_9NOCA</name>
<reference evidence="4" key="1">
    <citation type="journal article" date="2019" name="Int. J. Syst. Evol. Microbiol.">
        <title>The Global Catalogue of Microorganisms (GCM) 10K type strain sequencing project: providing services to taxonomists for standard genome sequencing and annotation.</title>
        <authorList>
            <consortium name="The Broad Institute Genomics Platform"/>
            <consortium name="The Broad Institute Genome Sequencing Center for Infectious Disease"/>
            <person name="Wu L."/>
            <person name="Ma J."/>
        </authorList>
    </citation>
    <scope>NUCLEOTIDE SEQUENCE [LARGE SCALE GENOMIC DNA]</scope>
    <source>
        <strain evidence="4">CCUG 54520</strain>
    </source>
</reference>
<dbReference type="InterPro" id="IPR010982">
    <property type="entry name" value="Lambda_DNA-bd_dom_sf"/>
</dbReference>
<evidence type="ECO:0000259" key="2">
    <source>
        <dbReference type="PROSITE" id="PS50943"/>
    </source>
</evidence>
<feature type="compositionally biased region" description="Basic and acidic residues" evidence="1">
    <location>
        <begin position="84"/>
        <end position="95"/>
    </location>
</feature>
<evidence type="ECO:0000313" key="4">
    <source>
        <dbReference type="Proteomes" id="UP001595914"/>
    </source>
</evidence>
<evidence type="ECO:0000256" key="1">
    <source>
        <dbReference type="SAM" id="MobiDB-lite"/>
    </source>
</evidence>
<sequence length="135" mass="14065">MTVLLREAIGGSLRRTRVSQSRTLREVSSSARVSLGYLSEVERGRKEASSELLAAICSALEVPLSDVLYDVSESLADGGGRAHAAAESRAAREESLAPSQLPGTAKHPVLDAAARIGEDPRMVIAAPPAPAYAAA</sequence>
<evidence type="ECO:0000313" key="3">
    <source>
        <dbReference type="EMBL" id="MFC4602920.1"/>
    </source>
</evidence>
<dbReference type="Proteomes" id="UP001595914">
    <property type="component" value="Unassembled WGS sequence"/>
</dbReference>
<dbReference type="Pfam" id="PF01381">
    <property type="entry name" value="HTH_3"/>
    <property type="match status" value="1"/>
</dbReference>
<accession>A0ABV9FPG6</accession>
<dbReference type="RefSeq" id="WP_378414490.1">
    <property type="nucleotide sequence ID" value="NZ_JBHSFO010000002.1"/>
</dbReference>
<dbReference type="Gene3D" id="1.10.260.40">
    <property type="entry name" value="lambda repressor-like DNA-binding domains"/>
    <property type="match status" value="1"/>
</dbReference>
<protein>
    <submittedName>
        <fullName evidence="3">Helix-turn-helix domain-containing protein</fullName>
    </submittedName>
</protein>
<dbReference type="InterPro" id="IPR001387">
    <property type="entry name" value="Cro/C1-type_HTH"/>
</dbReference>
<gene>
    <name evidence="3" type="ORF">ACFO6S_04380</name>
</gene>
<feature type="region of interest" description="Disordered" evidence="1">
    <location>
        <begin position="80"/>
        <end position="112"/>
    </location>
</feature>
<dbReference type="SUPFAM" id="SSF47413">
    <property type="entry name" value="lambda repressor-like DNA-binding domains"/>
    <property type="match status" value="1"/>
</dbReference>
<proteinExistence type="predicted"/>
<organism evidence="3 4">
    <name type="scientific">Rhodococcus kronopolitis</name>
    <dbReference type="NCBI Taxonomy" id="1460226"/>
    <lineage>
        <taxon>Bacteria</taxon>
        <taxon>Bacillati</taxon>
        <taxon>Actinomycetota</taxon>
        <taxon>Actinomycetes</taxon>
        <taxon>Mycobacteriales</taxon>
        <taxon>Nocardiaceae</taxon>
        <taxon>Rhodococcus</taxon>
    </lineage>
</organism>
<feature type="domain" description="HTH cro/C1-type" evidence="2">
    <location>
        <begin position="13"/>
        <end position="67"/>
    </location>
</feature>
<comment type="caution">
    <text evidence="3">The sequence shown here is derived from an EMBL/GenBank/DDBJ whole genome shotgun (WGS) entry which is preliminary data.</text>
</comment>
<dbReference type="EMBL" id="JBHSFO010000002">
    <property type="protein sequence ID" value="MFC4602920.1"/>
    <property type="molecule type" value="Genomic_DNA"/>
</dbReference>